<dbReference type="Pfam" id="PF20421">
    <property type="entry name" value="DHR-2_Lobe_C"/>
    <property type="match status" value="1"/>
</dbReference>
<dbReference type="InterPro" id="IPR035892">
    <property type="entry name" value="C2_domain_sf"/>
</dbReference>
<dbReference type="InterPro" id="IPR043162">
    <property type="entry name" value="DOCK_C_lobe_C"/>
</dbReference>
<gene>
    <name evidence="7" type="ORF">BLNAU_7912</name>
</gene>
<evidence type="ECO:0000256" key="4">
    <source>
        <dbReference type="SAM" id="MobiDB-lite"/>
    </source>
</evidence>
<feature type="coiled-coil region" evidence="3">
    <location>
        <begin position="976"/>
        <end position="1008"/>
    </location>
</feature>
<keyword evidence="8" id="KW-1185">Reference proteome</keyword>
<feature type="compositionally biased region" description="Polar residues" evidence="4">
    <location>
        <begin position="166"/>
        <end position="177"/>
    </location>
</feature>
<dbReference type="Pfam" id="PF20422">
    <property type="entry name" value="DHR-2_Lobe_B"/>
    <property type="match status" value="1"/>
</dbReference>
<evidence type="ECO:0000256" key="2">
    <source>
        <dbReference type="PROSITE-ProRule" id="PRU00983"/>
    </source>
</evidence>
<evidence type="ECO:0000313" key="8">
    <source>
        <dbReference type="Proteomes" id="UP001281761"/>
    </source>
</evidence>
<dbReference type="InterPro" id="IPR027007">
    <property type="entry name" value="C2_DOCK-type_domain"/>
</dbReference>
<protein>
    <submittedName>
        <fullName evidence="7">Dedicator of cytokinesis protein 11</fullName>
    </submittedName>
</protein>
<dbReference type="Proteomes" id="UP001281761">
    <property type="component" value="Unassembled WGS sequence"/>
</dbReference>
<feature type="region of interest" description="Disordered" evidence="4">
    <location>
        <begin position="1532"/>
        <end position="1592"/>
    </location>
</feature>
<dbReference type="InterPro" id="IPR046770">
    <property type="entry name" value="DOCKER_Lobe_B"/>
</dbReference>
<dbReference type="PROSITE" id="PS51650">
    <property type="entry name" value="C2_DOCK"/>
    <property type="match status" value="1"/>
</dbReference>
<comment type="caution">
    <text evidence="7">The sequence shown here is derived from an EMBL/GenBank/DDBJ whole genome shotgun (WGS) entry which is preliminary data.</text>
</comment>
<dbReference type="Pfam" id="PF06920">
    <property type="entry name" value="DHR-2_Lobe_A"/>
    <property type="match status" value="1"/>
</dbReference>
<dbReference type="PROSITE" id="PS51651">
    <property type="entry name" value="DOCKER"/>
    <property type="match status" value="1"/>
</dbReference>
<feature type="domain" description="C2 DOCK-type" evidence="5">
    <location>
        <begin position="513"/>
        <end position="696"/>
    </location>
</feature>
<dbReference type="InterPro" id="IPR026791">
    <property type="entry name" value="DOCK"/>
</dbReference>
<dbReference type="Pfam" id="PF14429">
    <property type="entry name" value="DOCK-C2"/>
    <property type="match status" value="1"/>
</dbReference>
<dbReference type="Gene3D" id="2.60.40.150">
    <property type="entry name" value="C2 domain"/>
    <property type="match status" value="1"/>
</dbReference>
<dbReference type="InterPro" id="IPR043161">
    <property type="entry name" value="DOCK_C_lobe_A"/>
</dbReference>
<evidence type="ECO:0000313" key="7">
    <source>
        <dbReference type="EMBL" id="KAK2957082.1"/>
    </source>
</evidence>
<evidence type="ECO:0000259" key="5">
    <source>
        <dbReference type="PROSITE" id="PS51650"/>
    </source>
</evidence>
<dbReference type="InterPro" id="IPR046769">
    <property type="entry name" value="DOCKER_Lobe_A"/>
</dbReference>
<proteinExistence type="inferred from homology"/>
<sequence length="2421" mass="276639">MSLQRNDPTSHDDSLSKTLVQTEEYFRILQGSQANIEVDFSKKPVFPVGLEENPTRVKIKETKPTIASESFTNRFSDLPPELQVTTKTFTQNSVEVQYATNENLETAKSEYPLTHFEVDYPSPILIFNKDGPIEPVPNQNNPLKDIDLELQNNSNSEKQDEVIPRNAQTPTGTSLTFTGPRYNDQDFAVPAMDGSINGRQICGLLFGGNEEPERWMSLTGIHKAEDAAPLHENLVVTLSDYAFPNTPVKEIEPVYFTMALYQFDPHRKLTEDIHVDLNSDDLLKMQGNHHTNAHDVTAPRSFLFPINTNATSEAFLVIKVLHNISRKKKNGTEDYFLPEKKAAEMRSNAAPSKIQKKVNEIKKEYSSMCNSLHNYRQVMGVASIPIISYNRWKSPDPESPEWKDDEKLDIIFTDMYLLECNPDEYELGKYLDLVNRKKKSPTIIPTQLSLSLLKTKKVPEKTIVTVEMEKFIPGNATPEEREALLRKQPPTSLIRRVQSFLPPPLPLNSSSFFHFLYITPLFLDLNKFKPFLAQNITIRVRVFQNDFQVPAMDPGADHDGLPVIMGRSNEQAKLKEHWCNAIYHNKQPHFDDEIKLALPFKLENEFHILFDFFHISVLSAQEKSKKGKTSKQLLKYIGSTCLPLDTDSICNDTPSKHKVTDKLNSRYVKSFRDESDAHLNYLFDGEKRFTVQVRLVSTIIPLDDNIRYALVTSSDGKDDKFELQLDDISKDILPVTVGTEYKDSTMISMKKEAASIFFPSLADITISRLWKGTFVQEMDRHTNVKRRLFELMDLFNLSQSTIFSTNPADIKDDVLVDFIERKYLFWDTGESKSHGQDHTGNIVTAYHRKGKSVHEIFLRVVTEVMMELTWHEMKRKIITAIHEFTPVDRRFQELDKKPAKHLKKGEDEELAKLREEKKEVDDWIELSVHQHLIYLVEERRVHRTVEKVVEFDINKPKKLVPEAPQPVMDKVPDEDIDDDIARLQEAARKEKEAEEERLRKEEEQKIQDDIDAKTKEAMDRVKSSLHSDLTLDSTTTPRGKDAAVGKIRLFIIKQHLPMLDSWVDSVNFSRMNASSEPLIHPSVVDGIIHSSDTPNEQKRFNEFMNYCKVFMCFILKSMSIWVIPDIQLQTDDDIREQKMRERRDRFTPQFYSLLKSFVVLTAVASLLKTTPGKLTSWIPNLAHFISQLWMLCDRGLVNEIILLFLIHFKPLAIKGQKTNELSAGANTNSTTPFQPLATADVSTFVIQTDAQINRILQTTLDFWSVLTQSSQWLPQAFLSGSSGGSQIIPWFKTPECTQKSYVFFLPHLLMQSVFECQQRAFLSDFKEKVEDDSKSKTHLKTASNDEGFDDDDDDLEEGVAVDDAIQTFDIVQERAVKPFRFMQQFFTQFDTRSEYQSPLVRMVISRVHFAFVQMCVDKIDELDVPTLLPEEKVNCYASCVWLLSNSPMNVMRTFIFTMPQAQHHAFFKLLRQIFEYFQPSYLMPIVHSPFGHNAAEKDEIRADTQDKIAMMYSVPQNKKGLTVADRRAKVVRYQKRAQSTTTASTSPSPMEEDSSEPVTPQPNPDASQMSSPVAKSPLQASTTNLSQTGSPFQAMALPNSFHERSQSKLVEWKNLKKSKDKHEKYTEYVSKVVFTTTTQHIISVLTEFIALTAHPTLKQQMITPGNPVFRPAIRKTVNGTVIQTPILLGEENPFHRILLFFENNATFKGAETFSLTLNNAEEQKDSFVASAVEKASNMKVSTLVSFIANLFFKKGNLGDKKITTARDPISLEAIIQLLNLLYFVVKMFADSFFNQSIEYCSRLVVLILPFFHSQSSTVRNLAIDIIYNMLKLNVAVNYNMLRMRIILAQFVVDNKMNKDKLTLFIQCIQEFPNRAALDKDSTARFVRMVNETARRLSKIATDYINILSSSGDLELRAEQGYNLTLDLYYEPQHRLNAFSTLEQSLGRSNLDEVAIMHAMKASIQLDIMSEYWRSQPKSTVGFPFPQYLPIRSDLSIFDREGGSIEIHPRDSLLLPSESYSDIDDNIQSLSIPAPPAPKMKLSRRYGTGWCSWNQQLLRLIPDLQLYDPKELYMFVSNPDMNAALNDTKLFTYDALVKQLELTASMCDGAQLFEYSLCIRKILVSLFQAQDDMIKLSNVYEEMASNVGASRDVPCLSRLTCYYYRVGLYGYDFGEENGAVYVSREYNRLTVGDFKFRLIDKYKRRFNGKEVKIIMDASVPELSEEDLKTPHIQLAAVKPIFSDLEDSDRPTSFLKETGLSVFSLENPFTKTPIKKPGMHETWLRKVKEGGMKIDEITPGMFSVRDLITKTVAIRKATDPLDAKGIQPLVSGAIAPQVNEGVMSVFRCFLGEHKDETSEEDQAEIKASFFAFFNVCRDALCKMSVLTMVPGFLDALVEKYNTLLDEVSAEIGNLKKIEKGVDY</sequence>
<dbReference type="InterPro" id="IPR027357">
    <property type="entry name" value="DOCKER_dom"/>
</dbReference>
<dbReference type="EMBL" id="JARBJD010000049">
    <property type="protein sequence ID" value="KAK2957082.1"/>
    <property type="molecule type" value="Genomic_DNA"/>
</dbReference>
<name>A0ABQ9Y007_9EUKA</name>
<feature type="compositionally biased region" description="Polar residues" evidence="4">
    <location>
        <begin position="1564"/>
        <end position="1591"/>
    </location>
</feature>
<dbReference type="PANTHER" id="PTHR23317">
    <property type="entry name" value="DEDICATOR OF CYTOKINESIS DOCK"/>
    <property type="match status" value="1"/>
</dbReference>
<feature type="compositionally biased region" description="Low complexity" evidence="4">
    <location>
        <begin position="1539"/>
        <end position="1549"/>
    </location>
</feature>
<feature type="domain" description="DOCKER" evidence="6">
    <location>
        <begin position="2023"/>
        <end position="2418"/>
    </location>
</feature>
<evidence type="ECO:0000256" key="3">
    <source>
        <dbReference type="SAM" id="Coils"/>
    </source>
</evidence>
<keyword evidence="1" id="KW-0344">Guanine-nucleotide releasing factor</keyword>
<dbReference type="Gene3D" id="1.25.40.410">
    <property type="match status" value="1"/>
</dbReference>
<keyword evidence="3" id="KW-0175">Coiled coil</keyword>
<dbReference type="PANTHER" id="PTHR23317:SF76">
    <property type="entry name" value="LD20667P"/>
    <property type="match status" value="1"/>
</dbReference>
<dbReference type="Gene3D" id="1.20.58.740">
    <property type="match status" value="1"/>
</dbReference>
<reference evidence="7 8" key="1">
    <citation type="journal article" date="2022" name="bioRxiv">
        <title>Genomics of Preaxostyla Flagellates Illuminates Evolutionary Transitions and the Path Towards Mitochondrial Loss.</title>
        <authorList>
            <person name="Novak L.V.F."/>
            <person name="Treitli S.C."/>
            <person name="Pyrih J."/>
            <person name="Halakuc P."/>
            <person name="Pipaliya S.V."/>
            <person name="Vacek V."/>
            <person name="Brzon O."/>
            <person name="Soukal P."/>
            <person name="Eme L."/>
            <person name="Dacks J.B."/>
            <person name="Karnkowska A."/>
            <person name="Elias M."/>
            <person name="Hampl V."/>
        </authorList>
    </citation>
    <scope>NUCLEOTIDE SEQUENCE [LARGE SCALE GENOMIC DNA]</scope>
    <source>
        <strain evidence="7">NAU3</strain>
        <tissue evidence="7">Gut</tissue>
    </source>
</reference>
<evidence type="ECO:0000259" key="6">
    <source>
        <dbReference type="PROSITE" id="PS51651"/>
    </source>
</evidence>
<feature type="region of interest" description="Disordered" evidence="4">
    <location>
        <begin position="155"/>
        <end position="180"/>
    </location>
</feature>
<accession>A0ABQ9Y007</accession>
<comment type="similarity">
    <text evidence="2">Belongs to the DOCK family.</text>
</comment>
<organism evidence="7 8">
    <name type="scientific">Blattamonas nauphoetae</name>
    <dbReference type="NCBI Taxonomy" id="2049346"/>
    <lineage>
        <taxon>Eukaryota</taxon>
        <taxon>Metamonada</taxon>
        <taxon>Preaxostyla</taxon>
        <taxon>Oxymonadida</taxon>
        <taxon>Blattamonas</taxon>
    </lineage>
</organism>
<evidence type="ECO:0000256" key="1">
    <source>
        <dbReference type="ARBA" id="ARBA00022658"/>
    </source>
</evidence>
<dbReference type="InterPro" id="IPR046773">
    <property type="entry name" value="DOCKER_Lobe_C"/>
</dbReference>